<dbReference type="GeneID" id="5126728"/>
<evidence type="ECO:0008006" key="9">
    <source>
        <dbReference type="Google" id="ProtNLM"/>
    </source>
</evidence>
<dbReference type="KEGG" id="pgu:PGUG_02423"/>
<evidence type="ECO:0000256" key="1">
    <source>
        <dbReference type="ARBA" id="ARBA00022723"/>
    </source>
</evidence>
<accession>A5DGM2</accession>
<dbReference type="STRING" id="294746.A5DGM2"/>
<dbReference type="Proteomes" id="UP000001997">
    <property type="component" value="Unassembled WGS sequence"/>
</dbReference>
<dbReference type="RefSeq" id="XP_001484694.2">
    <property type="nucleotide sequence ID" value="XM_001484644.1"/>
</dbReference>
<dbReference type="OrthoDB" id="5588846at2759"/>
<keyword evidence="1" id="KW-0479">Metal-binding</keyword>
<dbReference type="PROSITE" id="PS51382">
    <property type="entry name" value="SPX"/>
    <property type="match status" value="1"/>
</dbReference>
<proteinExistence type="predicted"/>
<dbReference type="InterPro" id="IPR013083">
    <property type="entry name" value="Znf_RING/FYVE/PHD"/>
</dbReference>
<dbReference type="EMBL" id="CH408157">
    <property type="protein sequence ID" value="EDK38325.2"/>
    <property type="molecule type" value="Genomic_DNA"/>
</dbReference>
<feature type="domain" description="SPX" evidence="6">
    <location>
        <begin position="1"/>
        <end position="336"/>
    </location>
</feature>
<keyword evidence="2 4" id="KW-0863">Zinc-finger</keyword>
<dbReference type="GO" id="GO:0008270">
    <property type="term" value="F:zinc ion binding"/>
    <property type="evidence" value="ECO:0007669"/>
    <property type="project" value="UniProtKB-KW"/>
</dbReference>
<keyword evidence="3" id="KW-0862">Zinc</keyword>
<dbReference type="eggNOG" id="KOG4159">
    <property type="taxonomic scope" value="Eukaryota"/>
</dbReference>
<dbReference type="PANTHER" id="PTHR23327:SF51">
    <property type="entry name" value="TRANSCRIPTIONAL REGULATOR OF YEAST FORM ADHERENCE 3"/>
    <property type="match status" value="1"/>
</dbReference>
<dbReference type="InterPro" id="IPR001841">
    <property type="entry name" value="Znf_RING"/>
</dbReference>
<dbReference type="VEuPathDB" id="FungiDB:PGUG_02423"/>
<evidence type="ECO:0000313" key="8">
    <source>
        <dbReference type="Proteomes" id="UP000001997"/>
    </source>
</evidence>
<dbReference type="PROSITE" id="PS50089">
    <property type="entry name" value="ZF_RING_2"/>
    <property type="match status" value="1"/>
</dbReference>
<dbReference type="InterPro" id="IPR004331">
    <property type="entry name" value="SPX_dom"/>
</dbReference>
<evidence type="ECO:0000256" key="4">
    <source>
        <dbReference type="PROSITE-ProRule" id="PRU00175"/>
    </source>
</evidence>
<dbReference type="AlphaFoldDB" id="A5DGM2"/>
<dbReference type="Pfam" id="PF03105">
    <property type="entry name" value="SPX"/>
    <property type="match status" value="1"/>
</dbReference>
<dbReference type="OMA" id="CIRCLIV"/>
<evidence type="ECO:0000259" key="5">
    <source>
        <dbReference type="PROSITE" id="PS50089"/>
    </source>
</evidence>
<feature type="domain" description="RING-type" evidence="5">
    <location>
        <begin position="374"/>
        <end position="413"/>
    </location>
</feature>
<evidence type="ECO:0000256" key="3">
    <source>
        <dbReference type="ARBA" id="ARBA00022833"/>
    </source>
</evidence>
<organism evidence="7 8">
    <name type="scientific">Meyerozyma guilliermondii (strain ATCC 6260 / CBS 566 / DSM 6381 / JCM 1539 / NBRC 10279 / NRRL Y-324)</name>
    <name type="common">Yeast</name>
    <name type="synonym">Candida guilliermondii</name>
    <dbReference type="NCBI Taxonomy" id="294746"/>
    <lineage>
        <taxon>Eukaryota</taxon>
        <taxon>Fungi</taxon>
        <taxon>Dikarya</taxon>
        <taxon>Ascomycota</taxon>
        <taxon>Saccharomycotina</taxon>
        <taxon>Pichiomycetes</taxon>
        <taxon>Debaryomycetaceae</taxon>
        <taxon>Meyerozyma</taxon>
    </lineage>
</organism>
<protein>
    <recommendedName>
        <fullName evidence="9">RING-14 protein</fullName>
    </recommendedName>
</protein>
<dbReference type="SUPFAM" id="SSF57850">
    <property type="entry name" value="RING/U-box"/>
    <property type="match status" value="1"/>
</dbReference>
<name>A5DGM2_PICGU</name>
<dbReference type="SMART" id="SM00184">
    <property type="entry name" value="RING"/>
    <property type="match status" value="1"/>
</dbReference>
<evidence type="ECO:0000256" key="2">
    <source>
        <dbReference type="ARBA" id="ARBA00022771"/>
    </source>
</evidence>
<reference evidence="7 8" key="1">
    <citation type="journal article" date="2009" name="Nature">
        <title>Evolution of pathogenicity and sexual reproduction in eight Candida genomes.</title>
        <authorList>
            <person name="Butler G."/>
            <person name="Rasmussen M.D."/>
            <person name="Lin M.F."/>
            <person name="Santos M.A."/>
            <person name="Sakthikumar S."/>
            <person name="Munro C.A."/>
            <person name="Rheinbay E."/>
            <person name="Grabherr M."/>
            <person name="Forche A."/>
            <person name="Reedy J.L."/>
            <person name="Agrafioti I."/>
            <person name="Arnaud M.B."/>
            <person name="Bates S."/>
            <person name="Brown A.J."/>
            <person name="Brunke S."/>
            <person name="Costanzo M.C."/>
            <person name="Fitzpatrick D.A."/>
            <person name="de Groot P.W."/>
            <person name="Harris D."/>
            <person name="Hoyer L.L."/>
            <person name="Hube B."/>
            <person name="Klis F.M."/>
            <person name="Kodira C."/>
            <person name="Lennard N."/>
            <person name="Logue M.E."/>
            <person name="Martin R."/>
            <person name="Neiman A.M."/>
            <person name="Nikolaou E."/>
            <person name="Quail M.A."/>
            <person name="Quinn J."/>
            <person name="Santos M.C."/>
            <person name="Schmitzberger F.F."/>
            <person name="Sherlock G."/>
            <person name="Shah P."/>
            <person name="Silverstein K.A."/>
            <person name="Skrzypek M.S."/>
            <person name="Soll D."/>
            <person name="Staggs R."/>
            <person name="Stansfield I."/>
            <person name="Stumpf M.P."/>
            <person name="Sudbery P.E."/>
            <person name="Srikantha T."/>
            <person name="Zeng Q."/>
            <person name="Berman J."/>
            <person name="Berriman M."/>
            <person name="Heitman J."/>
            <person name="Gow N.A."/>
            <person name="Lorenz M.C."/>
            <person name="Birren B.W."/>
            <person name="Kellis M."/>
            <person name="Cuomo C.A."/>
        </authorList>
    </citation>
    <scope>NUCLEOTIDE SEQUENCE [LARGE SCALE GENOMIC DNA]</scope>
    <source>
        <strain evidence="8">ATCC 6260 / CBS 566 / DSM 6381 / JCM 1539 / NBRC 10279 / NRRL Y-324</strain>
    </source>
</reference>
<sequence length="466" mass="53460">MKFAKVLEQTLVEEEIPDDWVEAAIKYKTLKKCINQVVKELSLLGLGQNTLKLILHNDQSVIEVPQEDANASNPAIAHYSLTKKDNNIISTLKISFDYSNEEYTDDHIHELAQEIKTRIEKLLDDDQELTAAKVVELTDADKLVISPQSSHKVEEADETKSDSPKSKRVNLEIVLNSDSKFFSMLNEELESLDAFKKREEDRLMNEVDQVRSSLVTLASPEKYRKGDLYKWREVFRMYLDSEVFFRYNEATSSGSERTADQVKKNLDSFMERAQKSGILTSFRNKKSKLAFNQFAQINTHLLKVLQFQSINSTALRKILKKFDKQTSLGIRNEFPKLISNDHVFMTGASIAQSVCYVIQSSILKLVPQLEDFTCPICLSIAYKPIKLNCGHVFCVRCLVKMKQRSKADCPICRLHNAVLEADGSNLDEKSLVIMKRYFPTEVRMKLKERDQEHYSEFVGQGKCIIM</sequence>
<gene>
    <name evidence="7" type="ORF">PGUG_02423</name>
</gene>
<dbReference type="InParanoid" id="A5DGM2"/>
<dbReference type="Pfam" id="PF15227">
    <property type="entry name" value="zf-C3HC4_4"/>
    <property type="match status" value="1"/>
</dbReference>
<evidence type="ECO:0000259" key="6">
    <source>
        <dbReference type="PROSITE" id="PS51382"/>
    </source>
</evidence>
<dbReference type="Gene3D" id="3.30.40.10">
    <property type="entry name" value="Zinc/RING finger domain, C3HC4 (zinc finger)"/>
    <property type="match status" value="1"/>
</dbReference>
<dbReference type="PANTHER" id="PTHR23327">
    <property type="entry name" value="RING FINGER PROTEIN 127"/>
    <property type="match status" value="1"/>
</dbReference>
<dbReference type="HOGENOM" id="CLU_017137_2_1_1"/>
<dbReference type="PROSITE" id="PS00518">
    <property type="entry name" value="ZF_RING_1"/>
    <property type="match status" value="1"/>
</dbReference>
<evidence type="ECO:0000313" key="7">
    <source>
        <dbReference type="EMBL" id="EDK38325.2"/>
    </source>
</evidence>
<keyword evidence="8" id="KW-1185">Reference proteome</keyword>
<dbReference type="InterPro" id="IPR017907">
    <property type="entry name" value="Znf_RING_CS"/>
</dbReference>